<evidence type="ECO:0000256" key="1">
    <source>
        <dbReference type="SAM" id="MobiDB-lite"/>
    </source>
</evidence>
<dbReference type="OrthoDB" id="9790252at2"/>
<organism evidence="4 5">
    <name type="scientific">Stenotrophomonas panacihumi</name>
    <dbReference type="NCBI Taxonomy" id="676599"/>
    <lineage>
        <taxon>Bacteria</taxon>
        <taxon>Pseudomonadati</taxon>
        <taxon>Pseudomonadota</taxon>
        <taxon>Gammaproteobacteria</taxon>
        <taxon>Lysobacterales</taxon>
        <taxon>Lysobacteraceae</taxon>
        <taxon>Stenotrophomonas</taxon>
    </lineage>
</organism>
<keyword evidence="5" id="KW-1185">Reference proteome</keyword>
<evidence type="ECO:0000313" key="5">
    <source>
        <dbReference type="Proteomes" id="UP000051802"/>
    </source>
</evidence>
<dbReference type="InterPro" id="IPR001387">
    <property type="entry name" value="Cro/C1-type_HTH"/>
</dbReference>
<dbReference type="STRING" id="676599.ARC20_10470"/>
<feature type="region of interest" description="Disordered" evidence="1">
    <location>
        <begin position="157"/>
        <end position="193"/>
    </location>
</feature>
<comment type="caution">
    <text evidence="4">The sequence shown here is derived from an EMBL/GenBank/DDBJ whole genome shotgun (WGS) entry which is preliminary data.</text>
</comment>
<feature type="transmembrane region" description="Helical" evidence="2">
    <location>
        <begin position="114"/>
        <end position="131"/>
    </location>
</feature>
<dbReference type="Pfam" id="PF13464">
    <property type="entry name" value="RodZ_C"/>
    <property type="match status" value="1"/>
</dbReference>
<dbReference type="SUPFAM" id="SSF47413">
    <property type="entry name" value="lambda repressor-like DNA-binding domains"/>
    <property type="match status" value="1"/>
</dbReference>
<dbReference type="RefSeq" id="WP_057646654.1">
    <property type="nucleotide sequence ID" value="NZ_LLXU01000079.1"/>
</dbReference>
<dbReference type="InterPro" id="IPR010982">
    <property type="entry name" value="Lambda_DNA-bd_dom_sf"/>
</dbReference>
<gene>
    <name evidence="4" type="ORF">ARC20_10470</name>
</gene>
<evidence type="ECO:0000313" key="4">
    <source>
        <dbReference type="EMBL" id="KRG42835.1"/>
    </source>
</evidence>
<proteinExistence type="predicted"/>
<dbReference type="InterPro" id="IPR025194">
    <property type="entry name" value="RodZ-like_C"/>
</dbReference>
<keyword evidence="2" id="KW-0812">Transmembrane</keyword>
<dbReference type="Gene3D" id="1.10.260.40">
    <property type="entry name" value="lambda repressor-like DNA-binding domains"/>
    <property type="match status" value="1"/>
</dbReference>
<dbReference type="PANTHER" id="PTHR34475">
    <property type="match status" value="1"/>
</dbReference>
<accession>A0A0R0ARW7</accession>
<dbReference type="CDD" id="cd00093">
    <property type="entry name" value="HTH_XRE"/>
    <property type="match status" value="1"/>
</dbReference>
<keyword evidence="2" id="KW-0472">Membrane</keyword>
<dbReference type="Proteomes" id="UP000051802">
    <property type="component" value="Unassembled WGS sequence"/>
</dbReference>
<reference evidence="4 5" key="1">
    <citation type="submission" date="2015-10" db="EMBL/GenBank/DDBJ databases">
        <title>Genome sequencing and analysis of members of genus Stenotrophomonas.</title>
        <authorList>
            <person name="Patil P.P."/>
            <person name="Midha S."/>
            <person name="Patil P.B."/>
        </authorList>
    </citation>
    <scope>NUCLEOTIDE SEQUENCE [LARGE SCALE GENOMIC DNA]</scope>
    <source>
        <strain evidence="4 5">JCM 16536</strain>
    </source>
</reference>
<dbReference type="PROSITE" id="PS50943">
    <property type="entry name" value="HTH_CROC1"/>
    <property type="match status" value="1"/>
</dbReference>
<evidence type="ECO:0000259" key="3">
    <source>
        <dbReference type="PROSITE" id="PS50943"/>
    </source>
</evidence>
<protein>
    <recommendedName>
        <fullName evidence="3">HTH cro/C1-type domain-containing protein</fullName>
    </recommendedName>
</protein>
<dbReference type="GO" id="GO:0003677">
    <property type="term" value="F:DNA binding"/>
    <property type="evidence" value="ECO:0007669"/>
    <property type="project" value="InterPro"/>
</dbReference>
<dbReference type="Pfam" id="PF13413">
    <property type="entry name" value="HTH_25"/>
    <property type="match status" value="1"/>
</dbReference>
<dbReference type="AlphaFoldDB" id="A0A0R0ARW7"/>
<name>A0A0R0ARW7_9GAMM</name>
<feature type="domain" description="HTH cro/C1-type" evidence="3">
    <location>
        <begin position="20"/>
        <end position="50"/>
    </location>
</feature>
<sequence>MISESNPNPFEQEKGCGQYLREAREAAGLTVDQVATQLRMPVQVVRSLEQEDWQRLGAPVFVRGQLRSYARLLNVNLEPLLQQARLESIEPVKLVSHAHTPRGRRLLESFARRAVYVVITGVLVVPIWYAIRSVPGESPRSNTASLDVVPGEAAAGSVASEQAADSAAAPGTSPAATTPATDAPKPATQTTPYIASLTPMPRSATAPSGAGLSLHFTGESWIEILAPDGSVVDKGLVRAGEDRSYEAGRVGRVKLGNATAVEVQQGGSIVDVKPFQRANVARFAVSSDGSVVPAAE</sequence>
<keyword evidence="2" id="KW-1133">Transmembrane helix</keyword>
<dbReference type="PANTHER" id="PTHR34475:SF1">
    <property type="entry name" value="CYTOSKELETON PROTEIN RODZ"/>
    <property type="match status" value="1"/>
</dbReference>
<feature type="compositionally biased region" description="Low complexity" evidence="1">
    <location>
        <begin position="157"/>
        <end position="192"/>
    </location>
</feature>
<dbReference type="EMBL" id="LLXU01000079">
    <property type="protein sequence ID" value="KRG42835.1"/>
    <property type="molecule type" value="Genomic_DNA"/>
</dbReference>
<evidence type="ECO:0000256" key="2">
    <source>
        <dbReference type="SAM" id="Phobius"/>
    </source>
</evidence>
<dbReference type="InterPro" id="IPR050400">
    <property type="entry name" value="Bact_Cytoskel_RodZ"/>
</dbReference>